<proteinExistence type="predicted"/>
<gene>
    <name evidence="2" type="ORF">ISN26_02625</name>
</gene>
<dbReference type="InterPro" id="IPR027020">
    <property type="entry name" value="YnjB"/>
</dbReference>
<dbReference type="PIRSF" id="PIRSF029172">
    <property type="entry name" value="UCP029172_ABC_sbc_YnjB"/>
    <property type="match status" value="1"/>
</dbReference>
<name>A0A930UFY9_9GAMM</name>
<dbReference type="Proteomes" id="UP000604381">
    <property type="component" value="Unassembled WGS sequence"/>
</dbReference>
<keyword evidence="1" id="KW-0732">Signal</keyword>
<keyword evidence="3" id="KW-1185">Reference proteome</keyword>
<dbReference type="InterPro" id="IPR006059">
    <property type="entry name" value="SBP"/>
</dbReference>
<protein>
    <submittedName>
        <fullName evidence="2">ABC transporter substrate-binding protein</fullName>
    </submittedName>
</protein>
<accession>A0A930UFY9</accession>
<feature type="signal peptide" evidence="1">
    <location>
        <begin position="1"/>
        <end position="21"/>
    </location>
</feature>
<sequence>MKGYGKAAAAALLLAPAAGWAQPAAEVLGLSWAEIEERARGQTVNWYMWGGSDRINAYVSGYLGELARERHGIVLRRIGINDTAEAVNAVLQELEAGVAEDGSVDLIWINGENFRTLRQADAVFCGYLEQLPHNRLVDWSDEAVSYDFGTPVDGCETPWNRVQFAFAYDGARLAEPPRTMAALLEWIEANPGRFTYPAPPDFTGSVFVRHVFYHAAGGPEALLGPFRQEVYDEVAPKAWEILNRLKPSLWRQGRTYPRDGTALGQLFANQEVDFHFSYDAATFGTGVEAGTYPAGTRSYGLADGTIGNTNYLAIPANSPRKAAALVVANLALGAEAQLHKAMPDIWGASPAIDVGRLPPAQQEAFAALPRHPAVAPAAELARAALPELRAEWVVAIEAGWQEHVGKR</sequence>
<evidence type="ECO:0000313" key="3">
    <source>
        <dbReference type="Proteomes" id="UP000604381"/>
    </source>
</evidence>
<dbReference type="AlphaFoldDB" id="A0A930UFY9"/>
<dbReference type="PANTHER" id="PTHR42779">
    <property type="entry name" value="PROTEIN YNJB"/>
    <property type="match status" value="1"/>
</dbReference>
<comment type="caution">
    <text evidence="2">The sequence shown here is derived from an EMBL/GenBank/DDBJ whole genome shotgun (WGS) entry which is preliminary data.</text>
</comment>
<dbReference type="SUPFAM" id="SSF53850">
    <property type="entry name" value="Periplasmic binding protein-like II"/>
    <property type="match status" value="1"/>
</dbReference>
<evidence type="ECO:0000313" key="2">
    <source>
        <dbReference type="EMBL" id="MBF2734973.1"/>
    </source>
</evidence>
<evidence type="ECO:0000256" key="1">
    <source>
        <dbReference type="SAM" id="SignalP"/>
    </source>
</evidence>
<reference evidence="2" key="1">
    <citation type="submission" date="2020-10" db="EMBL/GenBank/DDBJ databases">
        <title>An improved Amphimedon queenslandica hologenome assembly reveals how three proteobacterial symbionts can extend the metabolic phenotypic of their marine sponge host.</title>
        <authorList>
            <person name="Degnan B."/>
            <person name="Degnan S."/>
            <person name="Xiang X."/>
        </authorList>
    </citation>
    <scope>NUCLEOTIDE SEQUENCE</scope>
    <source>
        <strain evidence="2">AqS2</strain>
    </source>
</reference>
<organism evidence="2 3">
    <name type="scientific">Candidatus Amphirhobacter heronislandensis</name>
    <dbReference type="NCBI Taxonomy" id="1732024"/>
    <lineage>
        <taxon>Bacteria</taxon>
        <taxon>Pseudomonadati</taxon>
        <taxon>Pseudomonadota</taxon>
        <taxon>Gammaproteobacteria</taxon>
        <taxon>Candidatus Tethybacterales</taxon>
        <taxon>Candidatus Tethybacteraceae</taxon>
        <taxon>Candidatus Amphirhobacter</taxon>
    </lineage>
</organism>
<dbReference type="Gene3D" id="3.40.190.10">
    <property type="entry name" value="Periplasmic binding protein-like II"/>
    <property type="match status" value="2"/>
</dbReference>
<dbReference type="PANTHER" id="PTHR42779:SF1">
    <property type="entry name" value="PROTEIN YNJB"/>
    <property type="match status" value="1"/>
</dbReference>
<dbReference type="EMBL" id="JADHEI010000028">
    <property type="protein sequence ID" value="MBF2734973.1"/>
    <property type="molecule type" value="Genomic_DNA"/>
</dbReference>
<dbReference type="NCBIfam" id="NF008633">
    <property type="entry name" value="PRK11622.1"/>
    <property type="match status" value="1"/>
</dbReference>
<dbReference type="Pfam" id="PF13416">
    <property type="entry name" value="SBP_bac_8"/>
    <property type="match status" value="1"/>
</dbReference>
<feature type="chain" id="PRO_5037050307" evidence="1">
    <location>
        <begin position="22"/>
        <end position="407"/>
    </location>
</feature>